<evidence type="ECO:0000256" key="1">
    <source>
        <dbReference type="SAM" id="Coils"/>
    </source>
</evidence>
<evidence type="ECO:0000313" key="4">
    <source>
        <dbReference type="Proteomes" id="UP000320593"/>
    </source>
</evidence>
<accession>A0A562TAH6</accession>
<sequence length="374" mass="40981">MFSLTKLAELATDTSATGRKSLVSAVTDMFMTADKDRVEQISLIFGDIVLKVLGQLEHEARLALAKRVSEHDQAPTKLMKALATDEADVAAPVLQNSPVFDADDLVDIASNATMDHLVAIAKRKKIEEKVTSVLVERGDDKVLTTVAENEGARFYDEAFELLVQRAKAVPAIQEALISRKDLPHDAARHLVPFLSHELAERVKSLGADSVLVEVMAERAAEEVTARARRLEDEREQTNKIINEVAAGTRKIDDAVAYFAKQDKAAELGMLLAKVSHLPLGSVSTLIYSKSDKPLIILCKANDVSEMAYKSVLTMRAKRLNLGGLELNEAIKRYASLPKSGAVRSLESIKEAARQAHPEPAKDDTEKDIPFAVHR</sequence>
<keyword evidence="4" id="KW-1185">Reference proteome</keyword>
<proteinExistence type="predicted"/>
<feature type="region of interest" description="Disordered" evidence="2">
    <location>
        <begin position="347"/>
        <end position="374"/>
    </location>
</feature>
<reference evidence="3 4" key="1">
    <citation type="submission" date="2019-07" db="EMBL/GenBank/DDBJ databases">
        <title>Genomic Encyclopedia of Archaeal and Bacterial Type Strains, Phase II (KMG-II): from individual species to whole genera.</title>
        <authorList>
            <person name="Goeker M."/>
        </authorList>
    </citation>
    <scope>NUCLEOTIDE SEQUENCE [LARGE SCALE GENOMIC DNA]</scope>
    <source>
        <strain evidence="3 4">ATCC BAA-252</strain>
    </source>
</reference>
<gene>
    <name evidence="3" type="ORF">JM93_01135</name>
</gene>
<organism evidence="3 4">
    <name type="scientific">Roseibium hamelinense</name>
    <dbReference type="NCBI Taxonomy" id="150831"/>
    <lineage>
        <taxon>Bacteria</taxon>
        <taxon>Pseudomonadati</taxon>
        <taxon>Pseudomonadota</taxon>
        <taxon>Alphaproteobacteria</taxon>
        <taxon>Hyphomicrobiales</taxon>
        <taxon>Stappiaceae</taxon>
        <taxon>Roseibium</taxon>
    </lineage>
</organism>
<evidence type="ECO:0000256" key="2">
    <source>
        <dbReference type="SAM" id="MobiDB-lite"/>
    </source>
</evidence>
<dbReference type="OrthoDB" id="7888976at2"/>
<dbReference type="EMBL" id="VLLF01000002">
    <property type="protein sequence ID" value="TWI90158.1"/>
    <property type="molecule type" value="Genomic_DNA"/>
</dbReference>
<protein>
    <submittedName>
        <fullName evidence="3">Uncharacterized protein DUF2336</fullName>
    </submittedName>
</protein>
<dbReference type="InterPro" id="IPR019285">
    <property type="entry name" value="DUF2336"/>
</dbReference>
<name>A0A562TAH6_9HYPH</name>
<dbReference type="RefSeq" id="WP_145341191.1">
    <property type="nucleotide sequence ID" value="NZ_SMLY01000086.1"/>
</dbReference>
<dbReference type="AlphaFoldDB" id="A0A562TAH6"/>
<dbReference type="Pfam" id="PF10098">
    <property type="entry name" value="DUF2336"/>
    <property type="match status" value="1"/>
</dbReference>
<dbReference type="Proteomes" id="UP000320593">
    <property type="component" value="Unassembled WGS sequence"/>
</dbReference>
<feature type="coiled-coil region" evidence="1">
    <location>
        <begin position="213"/>
        <end position="240"/>
    </location>
</feature>
<keyword evidence="1" id="KW-0175">Coiled coil</keyword>
<comment type="caution">
    <text evidence="3">The sequence shown here is derived from an EMBL/GenBank/DDBJ whole genome shotgun (WGS) entry which is preliminary data.</text>
</comment>
<feature type="compositionally biased region" description="Basic and acidic residues" evidence="2">
    <location>
        <begin position="347"/>
        <end position="368"/>
    </location>
</feature>
<evidence type="ECO:0000313" key="3">
    <source>
        <dbReference type="EMBL" id="TWI90158.1"/>
    </source>
</evidence>